<dbReference type="AlphaFoldDB" id="A0AAV5SSV5"/>
<evidence type="ECO:0000313" key="2">
    <source>
        <dbReference type="Proteomes" id="UP001432027"/>
    </source>
</evidence>
<protein>
    <recommendedName>
        <fullName evidence="3">C2H2-type domain-containing protein</fullName>
    </recommendedName>
</protein>
<name>A0AAV5SSV5_9BILA</name>
<proteinExistence type="predicted"/>
<organism evidence="1 2">
    <name type="scientific">Pristionchus entomophagus</name>
    <dbReference type="NCBI Taxonomy" id="358040"/>
    <lineage>
        <taxon>Eukaryota</taxon>
        <taxon>Metazoa</taxon>
        <taxon>Ecdysozoa</taxon>
        <taxon>Nematoda</taxon>
        <taxon>Chromadorea</taxon>
        <taxon>Rhabditida</taxon>
        <taxon>Rhabditina</taxon>
        <taxon>Diplogasteromorpha</taxon>
        <taxon>Diplogasteroidea</taxon>
        <taxon>Neodiplogasteridae</taxon>
        <taxon>Pristionchus</taxon>
    </lineage>
</organism>
<accession>A0AAV5SSV5</accession>
<dbReference type="EMBL" id="BTSX01000002">
    <property type="protein sequence ID" value="GMS85867.1"/>
    <property type="molecule type" value="Genomic_DNA"/>
</dbReference>
<keyword evidence="2" id="KW-1185">Reference proteome</keyword>
<sequence length="280" mass="32145">PRFFCPQAFRECAIGEDTVLQPMERIGPKSKVARVVQLTGPLSILTRCDDPANQIPGCPWATLTSLRRFYHNDFRWLTFFRITYKVFRKLRVDYNFYDHPAPVSCQICQVPINSSKKLVEHLCSQIHKEKVVEQGTSVHRSSFLYWSNSINSSFDGSRCRCEVSEKMGELEGSAVVETEEPQEEVEPTNAQPLSRKEIVEISREMQSLLFSQRFETRLIFRPRLFCPQAFRTVANEELSALHAMNRVCTADSTTINRGRVPLVGPRAILARCDDPSKQRK</sequence>
<dbReference type="Proteomes" id="UP001432027">
    <property type="component" value="Unassembled WGS sequence"/>
</dbReference>
<reference evidence="1" key="1">
    <citation type="submission" date="2023-10" db="EMBL/GenBank/DDBJ databases">
        <title>Genome assembly of Pristionchus species.</title>
        <authorList>
            <person name="Yoshida K."/>
            <person name="Sommer R.J."/>
        </authorList>
    </citation>
    <scope>NUCLEOTIDE SEQUENCE</scope>
    <source>
        <strain evidence="1">RS0144</strain>
    </source>
</reference>
<evidence type="ECO:0008006" key="3">
    <source>
        <dbReference type="Google" id="ProtNLM"/>
    </source>
</evidence>
<comment type="caution">
    <text evidence="1">The sequence shown here is derived from an EMBL/GenBank/DDBJ whole genome shotgun (WGS) entry which is preliminary data.</text>
</comment>
<feature type="non-terminal residue" evidence="1">
    <location>
        <position position="280"/>
    </location>
</feature>
<evidence type="ECO:0000313" key="1">
    <source>
        <dbReference type="EMBL" id="GMS85867.1"/>
    </source>
</evidence>
<gene>
    <name evidence="1" type="ORF">PENTCL1PPCAC_8042</name>
</gene>
<feature type="non-terminal residue" evidence="1">
    <location>
        <position position="1"/>
    </location>
</feature>